<dbReference type="Pfam" id="PF13454">
    <property type="entry name" value="NAD_binding_9"/>
    <property type="match status" value="1"/>
</dbReference>
<comment type="caution">
    <text evidence="2">The sequence shown here is derived from an EMBL/GenBank/DDBJ whole genome shotgun (WGS) entry which is preliminary data.</text>
</comment>
<gene>
    <name evidence="2" type="ORF">GCM10018980_19160</name>
</gene>
<dbReference type="InterPro" id="IPR038732">
    <property type="entry name" value="HpyO/CreE_NAD-binding"/>
</dbReference>
<dbReference type="PANTHER" id="PTHR40254">
    <property type="entry name" value="BLR0577 PROTEIN"/>
    <property type="match status" value="1"/>
</dbReference>
<name>A0A919C3Y7_9ACTN</name>
<dbReference type="EMBL" id="BNBF01000004">
    <property type="protein sequence ID" value="GHG42852.1"/>
    <property type="molecule type" value="Genomic_DNA"/>
</dbReference>
<dbReference type="Proteomes" id="UP000619355">
    <property type="component" value="Unassembled WGS sequence"/>
</dbReference>
<dbReference type="AlphaFoldDB" id="A0A919C3Y7"/>
<reference evidence="3" key="1">
    <citation type="journal article" date="2019" name="Int. J. Syst. Evol. Microbiol.">
        <title>The Global Catalogue of Microorganisms (GCM) 10K type strain sequencing project: providing services to taxonomists for standard genome sequencing and annotation.</title>
        <authorList>
            <consortium name="The Broad Institute Genomics Platform"/>
            <consortium name="The Broad Institute Genome Sequencing Center for Infectious Disease"/>
            <person name="Wu L."/>
            <person name="Ma J."/>
        </authorList>
    </citation>
    <scope>NUCLEOTIDE SEQUENCE [LARGE SCALE GENOMIC DNA]</scope>
    <source>
        <strain evidence="3">JCM 4253</strain>
    </source>
</reference>
<evidence type="ECO:0000313" key="2">
    <source>
        <dbReference type="EMBL" id="GHG42852.1"/>
    </source>
</evidence>
<dbReference type="InterPro" id="IPR052189">
    <property type="entry name" value="L-asp_N-monooxygenase_NS-form"/>
</dbReference>
<keyword evidence="3" id="KW-1185">Reference proteome</keyword>
<accession>A0A919C3Y7</accession>
<organism evidence="2 3">
    <name type="scientific">Streptomyces capoamus</name>
    <dbReference type="NCBI Taxonomy" id="68183"/>
    <lineage>
        <taxon>Bacteria</taxon>
        <taxon>Bacillati</taxon>
        <taxon>Actinomycetota</taxon>
        <taxon>Actinomycetes</taxon>
        <taxon>Kitasatosporales</taxon>
        <taxon>Streptomycetaceae</taxon>
        <taxon>Streptomyces</taxon>
    </lineage>
</organism>
<evidence type="ECO:0000259" key="1">
    <source>
        <dbReference type="Pfam" id="PF13454"/>
    </source>
</evidence>
<proteinExistence type="predicted"/>
<sequence>MSESGVPGELGEVAGKRTGPARTRIAIVGGGPYCTYAMERLAASVASRAGSVELDIHVFDRTGHFGAGGVHSDTQAPTSFLNRIAKEVSFAADESLEDAGPLLPEELRPSLYDWCRRKFDETGDPRFDIDPDSWPKRYLHGLALRDSFSEYVRILRSHPSVTVTLHHSEVTDIEDLTEKGAAGPLVVTSAPVADAQNGAQERTPVDQVLLLTGHSYNEPTRSERTRRWVEAAARVPGATFVPSAYPLRERLTPENTGPGQVVGCAGTMLTGIDVVLHLTEGRGGVFRRAETGELRYVPSGREPRSIVVFSESGLFAFARPYQRASSGAKKNGAKKKRTGIFLTVESVDRLRENFGGGPVEVGRTVSRQIDYERHLFPLIVAEMWLLYYETLFGADFGAHLVDVTTAARQDFLDRTAGTASTEESVRKLTVPMERAVAEAVDALESLLLGRSSYTALRAEARPWCFDTLLWRYVDVVLGESARNRLEAALGDPAELASIVAGLESPSRHAVLPSGNLFSWERTLDPIAPSDQTSPEQYRKAMIEFMTTDHVWARQGTSVNPAKTAADGVWRGLRPVVVYAVNYGGLHADAHRTFLGSWLRQHNRLAYGPVPEVMERIQALVEHGILDVSAGPRAQVETDGDTLVVRGPRTGAVRPIDVLVDGRVPSFDASADIAPLYPNLLRRGLVRLWRNPHTGGGEDFVPGGLDLTEDFRVIRPDGSVDDRISVLGPAIEGQRFFQGGAMKPHANHHAMRNILCWLRTFWKQTTAS</sequence>
<protein>
    <recommendedName>
        <fullName evidence="1">FAD-dependent urate hydroxylase HpyO/Asp monooxygenase CreE-like FAD/NAD(P)-binding domain-containing protein</fullName>
    </recommendedName>
</protein>
<evidence type="ECO:0000313" key="3">
    <source>
        <dbReference type="Proteomes" id="UP000619355"/>
    </source>
</evidence>
<dbReference type="PANTHER" id="PTHR40254:SF1">
    <property type="entry name" value="BLR0577 PROTEIN"/>
    <property type="match status" value="1"/>
</dbReference>
<feature type="domain" description="FAD-dependent urate hydroxylase HpyO/Asp monooxygenase CreE-like FAD/NAD(P)-binding" evidence="1">
    <location>
        <begin position="26"/>
        <end position="214"/>
    </location>
</feature>